<dbReference type="eggNOG" id="COG0583">
    <property type="taxonomic scope" value="Bacteria"/>
</dbReference>
<evidence type="ECO:0000313" key="6">
    <source>
        <dbReference type="EMBL" id="ADI29243.1"/>
    </source>
</evidence>
<organism evidence="6 7">
    <name type="scientific">Methylotenera versatilis (strain 301)</name>
    <dbReference type="NCBI Taxonomy" id="666681"/>
    <lineage>
        <taxon>Bacteria</taxon>
        <taxon>Pseudomonadati</taxon>
        <taxon>Pseudomonadota</taxon>
        <taxon>Betaproteobacteria</taxon>
        <taxon>Nitrosomonadales</taxon>
        <taxon>Methylophilaceae</taxon>
        <taxon>Methylotenera</taxon>
    </lineage>
</organism>
<dbReference type="PROSITE" id="PS50931">
    <property type="entry name" value="HTH_LYSR"/>
    <property type="match status" value="1"/>
</dbReference>
<dbReference type="PANTHER" id="PTHR30126:SF4">
    <property type="entry name" value="LYSR FAMILY TRANSCRIPTIONAL REGULATOR"/>
    <property type="match status" value="1"/>
</dbReference>
<dbReference type="SUPFAM" id="SSF53850">
    <property type="entry name" value="Periplasmic binding protein-like II"/>
    <property type="match status" value="1"/>
</dbReference>
<comment type="similarity">
    <text evidence="1">Belongs to the LysR transcriptional regulatory family.</text>
</comment>
<evidence type="ECO:0000259" key="5">
    <source>
        <dbReference type="PROSITE" id="PS50931"/>
    </source>
</evidence>
<dbReference type="InterPro" id="IPR005119">
    <property type="entry name" value="LysR_subst-bd"/>
</dbReference>
<dbReference type="InterPro" id="IPR036390">
    <property type="entry name" value="WH_DNA-bd_sf"/>
</dbReference>
<dbReference type="Pfam" id="PF00126">
    <property type="entry name" value="HTH_1"/>
    <property type="match status" value="1"/>
</dbReference>
<dbReference type="GO" id="GO:0003700">
    <property type="term" value="F:DNA-binding transcription factor activity"/>
    <property type="evidence" value="ECO:0007669"/>
    <property type="project" value="InterPro"/>
</dbReference>
<evidence type="ECO:0000256" key="3">
    <source>
        <dbReference type="ARBA" id="ARBA00023125"/>
    </source>
</evidence>
<accession>D7DPJ9</accession>
<reference evidence="7" key="1">
    <citation type="submission" date="2010-05" db="EMBL/GenBank/DDBJ databases">
        <title>Complete sequence of Methylotenera sp. 301.</title>
        <authorList>
            <person name="Lucas S."/>
            <person name="Copeland A."/>
            <person name="Lapidus A."/>
            <person name="Cheng J.-F."/>
            <person name="Bruce D."/>
            <person name="Goodwin L."/>
            <person name="Pitluck S."/>
            <person name="Clum A."/>
            <person name="Land M."/>
            <person name="Hauser L."/>
            <person name="Kyrpides N."/>
            <person name="Ivanova N."/>
            <person name="Chistoservova L."/>
            <person name="Kalyuzhnaya M."/>
            <person name="Woyke T."/>
        </authorList>
    </citation>
    <scope>NUCLEOTIDE SEQUENCE [LARGE SCALE GENOMIC DNA]</scope>
    <source>
        <strain evidence="7">301</strain>
    </source>
</reference>
<dbReference type="RefSeq" id="WP_013147559.1">
    <property type="nucleotide sequence ID" value="NC_014207.1"/>
</dbReference>
<dbReference type="Gene3D" id="3.40.190.290">
    <property type="match status" value="1"/>
</dbReference>
<keyword evidence="3" id="KW-0238">DNA-binding</keyword>
<dbReference type="Proteomes" id="UP000000383">
    <property type="component" value="Chromosome"/>
</dbReference>
<protein>
    <submittedName>
        <fullName evidence="6">Transcriptional regulator, LysR family</fullName>
    </submittedName>
</protein>
<name>D7DPJ9_METV0</name>
<keyword evidence="7" id="KW-1185">Reference proteome</keyword>
<dbReference type="InterPro" id="IPR036388">
    <property type="entry name" value="WH-like_DNA-bd_sf"/>
</dbReference>
<sequence length="304" mass="33396">MFRISLDALLILDAIDRLGSFAAAGNELYKVPSTISYTVSKLEQDLGVQVFERLGPKVAITKAGSELLKEGRHLLKAASDLEHRVRRVASGWETELTIGMDSVFSPTSLIHDVTEFCKVADLTRLKFSQETLSGTWEALLDRRVDLLVGAAGEGPSGGGYHSHLIGYMDFVFAVSPNHPLAGIASPLSKADLSQHLAITVSDSVRKMQPRTVGLLFGQNTLAVSNMRAKYEYQLAGMGFGFLPEAIARQAIASGLLVIKEVEEPRKPEPVYLAWRTEEVGAGLTWWIDKMKSPNLLERLWPSFN</sequence>
<reference evidence="6 7" key="2">
    <citation type="journal article" date="2011" name="J. Bacteriol.">
        <title>Genomes of three methylotrophs from a single niche uncover genetic and metabolic divergence of Methylophilaceae.</title>
        <authorList>
            <person name="Lapidus A."/>
            <person name="Clum A."/>
            <person name="Labutti K."/>
            <person name="Kaluzhnaya M.G."/>
            <person name="Lim S."/>
            <person name="Beck D.A."/>
            <person name="Glavina Del Rio T."/>
            <person name="Nolan M."/>
            <person name="Mavromatis K."/>
            <person name="Huntemann M."/>
            <person name="Lucas S."/>
            <person name="Lidstrom M.E."/>
            <person name="Ivanova N."/>
            <person name="Chistoserdova L."/>
        </authorList>
    </citation>
    <scope>NUCLEOTIDE SEQUENCE [LARGE SCALE GENOMIC DNA]</scope>
    <source>
        <strain evidence="6 7">301</strain>
    </source>
</reference>
<keyword evidence="4" id="KW-0804">Transcription</keyword>
<dbReference type="SUPFAM" id="SSF46785">
    <property type="entry name" value="Winged helix' DNA-binding domain"/>
    <property type="match status" value="1"/>
</dbReference>
<evidence type="ECO:0000256" key="2">
    <source>
        <dbReference type="ARBA" id="ARBA00023015"/>
    </source>
</evidence>
<dbReference type="OrthoDB" id="5293066at2"/>
<dbReference type="HOGENOM" id="CLU_039613_35_1_4"/>
<dbReference type="KEGG" id="meh:M301_0859"/>
<proteinExistence type="inferred from homology"/>
<evidence type="ECO:0000256" key="1">
    <source>
        <dbReference type="ARBA" id="ARBA00009437"/>
    </source>
</evidence>
<feature type="domain" description="HTH lysR-type" evidence="5">
    <location>
        <begin position="4"/>
        <end position="61"/>
    </location>
</feature>
<dbReference type="STRING" id="666681.M301_0859"/>
<dbReference type="Gene3D" id="1.10.10.10">
    <property type="entry name" value="Winged helix-like DNA-binding domain superfamily/Winged helix DNA-binding domain"/>
    <property type="match status" value="1"/>
</dbReference>
<dbReference type="EMBL" id="CP002056">
    <property type="protein sequence ID" value="ADI29243.1"/>
    <property type="molecule type" value="Genomic_DNA"/>
</dbReference>
<keyword evidence="2" id="KW-0805">Transcription regulation</keyword>
<dbReference type="Pfam" id="PF03466">
    <property type="entry name" value="LysR_substrate"/>
    <property type="match status" value="1"/>
</dbReference>
<evidence type="ECO:0000256" key="4">
    <source>
        <dbReference type="ARBA" id="ARBA00023163"/>
    </source>
</evidence>
<gene>
    <name evidence="6" type="ordered locus">M301_0859</name>
</gene>
<dbReference type="AlphaFoldDB" id="D7DPJ9"/>
<dbReference type="GO" id="GO:0000976">
    <property type="term" value="F:transcription cis-regulatory region binding"/>
    <property type="evidence" value="ECO:0007669"/>
    <property type="project" value="TreeGrafter"/>
</dbReference>
<dbReference type="PANTHER" id="PTHR30126">
    <property type="entry name" value="HTH-TYPE TRANSCRIPTIONAL REGULATOR"/>
    <property type="match status" value="1"/>
</dbReference>
<dbReference type="InterPro" id="IPR000847">
    <property type="entry name" value="LysR_HTH_N"/>
</dbReference>
<evidence type="ECO:0000313" key="7">
    <source>
        <dbReference type="Proteomes" id="UP000000383"/>
    </source>
</evidence>